<organism evidence="6 7">
    <name type="scientific">Vibrio mediterranei</name>
    <dbReference type="NCBI Taxonomy" id="689"/>
    <lineage>
        <taxon>Bacteria</taxon>
        <taxon>Pseudomonadati</taxon>
        <taxon>Pseudomonadota</taxon>
        <taxon>Gammaproteobacteria</taxon>
        <taxon>Vibrionales</taxon>
        <taxon>Vibrionaceae</taxon>
        <taxon>Vibrio</taxon>
    </lineage>
</organism>
<dbReference type="FunFam" id="1.10.10.10:FF:000001">
    <property type="entry name" value="LysR family transcriptional regulator"/>
    <property type="match status" value="1"/>
</dbReference>
<proteinExistence type="inferred from homology"/>
<evidence type="ECO:0000256" key="3">
    <source>
        <dbReference type="ARBA" id="ARBA00023125"/>
    </source>
</evidence>
<dbReference type="InterPro" id="IPR036390">
    <property type="entry name" value="WH_DNA-bd_sf"/>
</dbReference>
<dbReference type="SUPFAM" id="SSF46785">
    <property type="entry name" value="Winged helix' DNA-binding domain"/>
    <property type="match status" value="1"/>
</dbReference>
<dbReference type="PANTHER" id="PTHR30126:SF91">
    <property type="entry name" value="LYSR FAMILY TRANSCRIPTIONAL REGULATOR"/>
    <property type="match status" value="1"/>
</dbReference>
<evidence type="ECO:0000313" key="6">
    <source>
        <dbReference type="EMBL" id="AYV24012.1"/>
    </source>
</evidence>
<dbReference type="PANTHER" id="PTHR30126">
    <property type="entry name" value="HTH-TYPE TRANSCRIPTIONAL REGULATOR"/>
    <property type="match status" value="1"/>
</dbReference>
<feature type="domain" description="HTH lysR-type" evidence="5">
    <location>
        <begin position="14"/>
        <end position="71"/>
    </location>
</feature>
<dbReference type="EMBL" id="CP033578">
    <property type="protein sequence ID" value="AYV24012.1"/>
    <property type="molecule type" value="Genomic_DNA"/>
</dbReference>
<keyword evidence="2" id="KW-0805">Transcription regulation</keyword>
<dbReference type="Pfam" id="PF03466">
    <property type="entry name" value="LysR_substrate"/>
    <property type="match status" value="1"/>
</dbReference>
<accession>A0A3G4VK86</accession>
<dbReference type="Pfam" id="PF00126">
    <property type="entry name" value="HTH_1"/>
    <property type="match status" value="1"/>
</dbReference>
<dbReference type="SUPFAM" id="SSF53850">
    <property type="entry name" value="Periplasmic binding protein-like II"/>
    <property type="match status" value="1"/>
</dbReference>
<gene>
    <name evidence="6" type="ORF">ECB94_22350</name>
</gene>
<reference evidence="6 7" key="1">
    <citation type="submission" date="2018-11" db="EMBL/GenBank/DDBJ databases">
        <title>Complete Genome Sequence of Vbrio mediterranei 117-T6: a Potential Pathogen Bacteria Isolated from the Conchocelis of Pyropia.</title>
        <authorList>
            <person name="Liu Q."/>
        </authorList>
    </citation>
    <scope>NUCLEOTIDE SEQUENCE [LARGE SCALE GENOMIC DNA]</scope>
    <source>
        <strain evidence="6 7">117-T6</strain>
    </source>
</reference>
<dbReference type="Gene3D" id="1.10.10.10">
    <property type="entry name" value="Winged helix-like DNA-binding domain superfamily/Winged helix DNA-binding domain"/>
    <property type="match status" value="1"/>
</dbReference>
<evidence type="ECO:0000256" key="1">
    <source>
        <dbReference type="ARBA" id="ARBA00009437"/>
    </source>
</evidence>
<dbReference type="InterPro" id="IPR036388">
    <property type="entry name" value="WH-like_DNA-bd_sf"/>
</dbReference>
<keyword evidence="4" id="KW-0804">Transcription</keyword>
<sequence length="301" mass="32954">MKNLGVSFTDMLTVNLLQLQAFVLAAETGSFSAAARKMKKTHSAISMTISNLELDVNQALFDRATRNPTLTAAGEVLLKEAKLVLAQCENFERLANELDPEEETEFTLALDSVYSVPMEKEILTLLADKFPKLKLKLVEKPSSGVIASVVKGEANIGFTLLEQPIFSNLGSIALPSAELLYVASPEHPLAKLEKVTLVDLQRHRQAYLSHDVNVKDTSISANVWECESISAAKTAIAYGTCWGMAVEPFIRPQITSGQLVKLNVESSLKKSIPAALIWKIGDESGRVHNAIRALYTEQKLD</sequence>
<evidence type="ECO:0000256" key="2">
    <source>
        <dbReference type="ARBA" id="ARBA00023015"/>
    </source>
</evidence>
<dbReference type="CDD" id="cd05466">
    <property type="entry name" value="PBP2_LTTR_substrate"/>
    <property type="match status" value="1"/>
</dbReference>
<dbReference type="GO" id="GO:0000976">
    <property type="term" value="F:transcription cis-regulatory region binding"/>
    <property type="evidence" value="ECO:0007669"/>
    <property type="project" value="TreeGrafter"/>
</dbReference>
<protein>
    <submittedName>
        <fullName evidence="6">LysR family transcriptional regulator</fullName>
    </submittedName>
</protein>
<dbReference type="InterPro" id="IPR005119">
    <property type="entry name" value="LysR_subst-bd"/>
</dbReference>
<evidence type="ECO:0000259" key="5">
    <source>
        <dbReference type="PROSITE" id="PS50931"/>
    </source>
</evidence>
<name>A0A3G4VK86_9VIBR</name>
<dbReference type="AlphaFoldDB" id="A0A3G4VK86"/>
<evidence type="ECO:0000256" key="4">
    <source>
        <dbReference type="ARBA" id="ARBA00023163"/>
    </source>
</evidence>
<dbReference type="PROSITE" id="PS50931">
    <property type="entry name" value="HTH_LYSR"/>
    <property type="match status" value="1"/>
</dbReference>
<keyword evidence="3" id="KW-0238">DNA-binding</keyword>
<evidence type="ECO:0000313" key="7">
    <source>
        <dbReference type="Proteomes" id="UP000279760"/>
    </source>
</evidence>
<dbReference type="GO" id="GO:0003700">
    <property type="term" value="F:DNA-binding transcription factor activity"/>
    <property type="evidence" value="ECO:0007669"/>
    <property type="project" value="InterPro"/>
</dbReference>
<dbReference type="Gene3D" id="3.40.190.290">
    <property type="match status" value="1"/>
</dbReference>
<dbReference type="Proteomes" id="UP000279760">
    <property type="component" value="Chromosome 2"/>
</dbReference>
<dbReference type="InterPro" id="IPR000847">
    <property type="entry name" value="LysR_HTH_N"/>
</dbReference>
<comment type="similarity">
    <text evidence="1">Belongs to the LysR transcriptional regulatory family.</text>
</comment>